<dbReference type="InterPro" id="IPR029063">
    <property type="entry name" value="SAM-dependent_MTases_sf"/>
</dbReference>
<dbReference type="EMBL" id="APVL01000010">
    <property type="protein sequence ID" value="EWG10243.1"/>
    <property type="molecule type" value="Genomic_DNA"/>
</dbReference>
<dbReference type="PANTHER" id="PTHR43861">
    <property type="entry name" value="TRANS-ACONITATE 2-METHYLTRANSFERASE-RELATED"/>
    <property type="match status" value="1"/>
</dbReference>
<reference evidence="3" key="1">
    <citation type="submission" date="2013-03" db="EMBL/GenBank/DDBJ databases">
        <title>Draft genome sequence of Bacillus firmus DS1.</title>
        <authorList>
            <person name="Peng D."/>
            <person name="Zhu L."/>
            <person name="Sun M."/>
        </authorList>
    </citation>
    <scope>NUCLEOTIDE SEQUENCE [LARGE SCALE GENOMIC DNA]</scope>
    <source>
        <strain evidence="3">DS1</strain>
    </source>
</reference>
<dbReference type="OrthoDB" id="2575094at2"/>
<comment type="caution">
    <text evidence="2">The sequence shown here is derived from an EMBL/GenBank/DDBJ whole genome shotgun (WGS) entry which is preliminary data.</text>
</comment>
<dbReference type="Pfam" id="PF13847">
    <property type="entry name" value="Methyltransf_31"/>
    <property type="match status" value="1"/>
</dbReference>
<evidence type="ECO:0000313" key="3">
    <source>
        <dbReference type="Proteomes" id="UP000019270"/>
    </source>
</evidence>
<dbReference type="CDD" id="cd02440">
    <property type="entry name" value="AdoMet_MTases"/>
    <property type="match status" value="1"/>
</dbReference>
<dbReference type="AlphaFoldDB" id="W7KVL8"/>
<sequence>MNSNDDRITEAFNGKLGVNMQRKTKKRVDWIIDNTKGNKILDVGCSQGIISMILGKKGKNVIGIDISEKAINFAKSLILNEEKKITNVEFFTNDFIREFETSDKFDTIIITEVLEHYNNSSPFLSKAYKFLKPKGQILITVPFGINEHPGHLRTLYFAEIYKEMYPLFQQVETFIVEDWIAFKGVRRKEIINKTDDIQVPIKLFEEVETAFVRKERTMLNQIKQNN</sequence>
<name>W7KVL8_CYTFI</name>
<evidence type="ECO:0000259" key="1">
    <source>
        <dbReference type="Pfam" id="PF13847"/>
    </source>
</evidence>
<feature type="domain" description="Methyltransferase" evidence="1">
    <location>
        <begin position="35"/>
        <end position="143"/>
    </location>
</feature>
<dbReference type="eggNOG" id="COG2227">
    <property type="taxonomic scope" value="Bacteria"/>
</dbReference>
<gene>
    <name evidence="2" type="ORF">PBF_14109</name>
</gene>
<dbReference type="Proteomes" id="UP000019270">
    <property type="component" value="Unassembled WGS sequence"/>
</dbReference>
<dbReference type="SUPFAM" id="SSF53335">
    <property type="entry name" value="S-adenosyl-L-methionine-dependent methyltransferases"/>
    <property type="match status" value="1"/>
</dbReference>
<accession>W7KVL8</accession>
<proteinExistence type="predicted"/>
<reference evidence="2 3" key="2">
    <citation type="journal article" date="2016" name="Sci. Rep.">
        <title>A novel serine protease, Sep1, from Bacillus firmus DS-1 has nematicidal activity and degrades multiple intestinal-associated nematode proteins.</title>
        <authorList>
            <person name="Geng C."/>
            <person name="Nie X."/>
            <person name="Tang Z."/>
            <person name="Zhang Y."/>
            <person name="Lin J."/>
            <person name="Sun M."/>
            <person name="Peng D."/>
        </authorList>
    </citation>
    <scope>NUCLEOTIDE SEQUENCE [LARGE SCALE GENOMIC DNA]</scope>
    <source>
        <strain evidence="2 3">DS1</strain>
    </source>
</reference>
<dbReference type="PANTHER" id="PTHR43861:SF6">
    <property type="entry name" value="METHYLTRANSFERASE TYPE 11"/>
    <property type="match status" value="1"/>
</dbReference>
<evidence type="ECO:0000313" key="2">
    <source>
        <dbReference type="EMBL" id="EWG10243.1"/>
    </source>
</evidence>
<dbReference type="Gene3D" id="3.40.50.150">
    <property type="entry name" value="Vaccinia Virus protein VP39"/>
    <property type="match status" value="1"/>
</dbReference>
<dbReference type="RefSeq" id="WP_035330460.1">
    <property type="nucleotide sequence ID" value="NZ_APVL01000010.1"/>
</dbReference>
<dbReference type="PATRIC" id="fig|1307436.3.peg.3011"/>
<dbReference type="InterPro" id="IPR025714">
    <property type="entry name" value="Methyltranfer_dom"/>
</dbReference>
<protein>
    <recommendedName>
        <fullName evidence="1">Methyltransferase domain-containing protein</fullName>
    </recommendedName>
</protein>
<organism evidence="2 3">
    <name type="scientific">Cytobacillus firmus DS1</name>
    <dbReference type="NCBI Taxonomy" id="1307436"/>
    <lineage>
        <taxon>Bacteria</taxon>
        <taxon>Bacillati</taxon>
        <taxon>Bacillota</taxon>
        <taxon>Bacilli</taxon>
        <taxon>Bacillales</taxon>
        <taxon>Bacillaceae</taxon>
        <taxon>Cytobacillus</taxon>
    </lineage>
</organism>